<organism evidence="1 2">
    <name type="scientific">Paramecium primaurelia</name>
    <dbReference type="NCBI Taxonomy" id="5886"/>
    <lineage>
        <taxon>Eukaryota</taxon>
        <taxon>Sar</taxon>
        <taxon>Alveolata</taxon>
        <taxon>Ciliophora</taxon>
        <taxon>Intramacronucleata</taxon>
        <taxon>Oligohymenophorea</taxon>
        <taxon>Peniculida</taxon>
        <taxon>Parameciidae</taxon>
        <taxon>Paramecium</taxon>
    </lineage>
</organism>
<dbReference type="Proteomes" id="UP000688137">
    <property type="component" value="Unassembled WGS sequence"/>
</dbReference>
<sequence>MFRTIRLIPKLIKITQIVSCFALVYNQQQQRFKCSQINMQNMKIINEKDVNAVLTNPQYFTNTIIILNRNIIEDLPKHLSVKFCIYDGNFNDYDLIAVNQHRCLLLKIRGEEDYLKLLNFLTPLQTLNSKQDAINLIDQMDAKVVLSYIPQQTIVKSEEQINKFDTFKQRNYKDPQQLEEQFRELRYLDYNREAQYYIIKDKKVADEFNLSVNDIGEIYILKQTNIFNSKESSFFHNSKEYCMNKIEPDPNIEIADTFRMKKKYDSLSGYILGSKEETVQQLNLQKIVQRLTLTANNYVNYVFNKQQMDSQLLIYKQMGVQYILMYHSQKELNDKIIRKLINVKKSMNTEQQQKFGIIYSDNIDLIQSYFGIVNNGITDDVRLFDLNSHQTYTTSFNIVHLGQQESNYDQYKQCKRYSFGDKVTVNRLKQFIIQTTKLQIQNLQPQDNYRQEYYEKTFVKIPLEKLQIITPNNLELSGFDFIYFYKPGCAACNTVAETLDKIAQNICNPNPYRVKNISNFKKLTLKKYNILNESQVLPSPIQAPQIYILYDGKIKQADLVQNRINPGDESKMLHFLTKLIDNL</sequence>
<evidence type="ECO:0000313" key="1">
    <source>
        <dbReference type="EMBL" id="CAD8116077.1"/>
    </source>
</evidence>
<reference evidence="1" key="1">
    <citation type="submission" date="2021-01" db="EMBL/GenBank/DDBJ databases">
        <authorList>
            <consortium name="Genoscope - CEA"/>
            <person name="William W."/>
        </authorList>
    </citation>
    <scope>NUCLEOTIDE SEQUENCE</scope>
</reference>
<name>A0A8S1QNE7_PARPR</name>
<keyword evidence="2" id="KW-1185">Reference proteome</keyword>
<dbReference type="AlphaFoldDB" id="A0A8S1QNE7"/>
<dbReference type="InterPro" id="IPR017937">
    <property type="entry name" value="Thioredoxin_CS"/>
</dbReference>
<dbReference type="OMA" id="AVNQHRC"/>
<gene>
    <name evidence="1" type="ORF">PPRIM_AZ9-3.1.T1690018</name>
</gene>
<accession>A0A8S1QNE7</accession>
<dbReference type="EMBL" id="CAJJDM010000178">
    <property type="protein sequence ID" value="CAD8116077.1"/>
    <property type="molecule type" value="Genomic_DNA"/>
</dbReference>
<comment type="caution">
    <text evidence="1">The sequence shown here is derived from an EMBL/GenBank/DDBJ whole genome shotgun (WGS) entry which is preliminary data.</text>
</comment>
<evidence type="ECO:0000313" key="2">
    <source>
        <dbReference type="Proteomes" id="UP000688137"/>
    </source>
</evidence>
<proteinExistence type="predicted"/>
<dbReference type="PROSITE" id="PS00194">
    <property type="entry name" value="THIOREDOXIN_1"/>
    <property type="match status" value="1"/>
</dbReference>
<protein>
    <recommendedName>
        <fullName evidence="3">Thioredoxin domain-containing protein</fullName>
    </recommendedName>
</protein>
<evidence type="ECO:0008006" key="3">
    <source>
        <dbReference type="Google" id="ProtNLM"/>
    </source>
</evidence>